<keyword evidence="3" id="KW-1185">Reference proteome</keyword>
<evidence type="ECO:0000313" key="2">
    <source>
        <dbReference type="EMBL" id="AGY58608.1"/>
    </source>
</evidence>
<dbReference type="HOGENOM" id="CLU_3168583_0_0_3"/>
<feature type="region of interest" description="Disordered" evidence="1">
    <location>
        <begin position="28"/>
        <end position="47"/>
    </location>
</feature>
<organism evidence="2 3">
    <name type="scientific">Gloeobacter kilaueensis (strain ATCC BAA-2537 / CCAP 1431/1 / ULC 316 / JS1)</name>
    <dbReference type="NCBI Taxonomy" id="1183438"/>
    <lineage>
        <taxon>Bacteria</taxon>
        <taxon>Bacillati</taxon>
        <taxon>Cyanobacteriota</taxon>
        <taxon>Cyanophyceae</taxon>
        <taxon>Gloeobacterales</taxon>
        <taxon>Gloeobacteraceae</taxon>
        <taxon>Gloeobacter</taxon>
    </lineage>
</organism>
<dbReference type="Proteomes" id="UP000017396">
    <property type="component" value="Chromosome"/>
</dbReference>
<reference evidence="2 3" key="1">
    <citation type="journal article" date="2013" name="PLoS ONE">
        <title>Cultivation and Complete Genome Sequencing of Gloeobacter kilaueensis sp. nov., from a Lava Cave in Kilauea Caldera, Hawai'i.</title>
        <authorList>
            <person name="Saw J.H."/>
            <person name="Schatz M."/>
            <person name="Brown M.V."/>
            <person name="Kunkel D.D."/>
            <person name="Foster J.S."/>
            <person name="Shick H."/>
            <person name="Christensen S."/>
            <person name="Hou S."/>
            <person name="Wan X."/>
            <person name="Donachie S.P."/>
        </authorList>
    </citation>
    <scope>NUCLEOTIDE SEQUENCE [LARGE SCALE GENOMIC DNA]</scope>
    <source>
        <strain evidence="3">JS</strain>
    </source>
</reference>
<gene>
    <name evidence="2" type="ORF">GKIL_2362</name>
</gene>
<evidence type="ECO:0000256" key="1">
    <source>
        <dbReference type="SAM" id="MobiDB-lite"/>
    </source>
</evidence>
<dbReference type="EMBL" id="CP003587">
    <property type="protein sequence ID" value="AGY58608.1"/>
    <property type="molecule type" value="Genomic_DNA"/>
</dbReference>
<proteinExistence type="predicted"/>
<protein>
    <submittedName>
        <fullName evidence="2">Uncharacterized protein</fullName>
    </submittedName>
</protein>
<dbReference type="AlphaFoldDB" id="U5QI86"/>
<dbReference type="KEGG" id="glj:GKIL_2362"/>
<accession>U5QI86</accession>
<sequence length="47" mass="5333">MHGEHERVSIPSRGLDPLELHIQQHHPALLGYDRAAHNRAYPSPRGD</sequence>
<name>U5QI86_GLOK1</name>
<dbReference type="STRING" id="1183438.GKIL_2362"/>
<evidence type="ECO:0000313" key="3">
    <source>
        <dbReference type="Proteomes" id="UP000017396"/>
    </source>
</evidence>